<dbReference type="InterPro" id="IPR046450">
    <property type="entry name" value="PA_dom_sf"/>
</dbReference>
<dbReference type="FunFam" id="3.40.50.200:FF:000006">
    <property type="entry name" value="Subtilisin-like protease SBT1.5"/>
    <property type="match status" value="1"/>
</dbReference>
<keyword evidence="6 10" id="KW-0378">Hydrolase</keyword>
<dbReference type="AlphaFoldDB" id="A0ABD2XXD9"/>
<dbReference type="InterPro" id="IPR010259">
    <property type="entry name" value="S8pro/Inhibitor_I9"/>
</dbReference>
<feature type="signal peptide" evidence="11">
    <location>
        <begin position="1"/>
        <end position="32"/>
    </location>
</feature>
<dbReference type="SUPFAM" id="SSF52025">
    <property type="entry name" value="PA domain"/>
    <property type="match status" value="1"/>
</dbReference>
<comment type="subcellular location">
    <subcellularLocation>
        <location evidence="1">Secreted</location>
    </subcellularLocation>
</comment>
<feature type="domain" description="Peptidase S8/S53" evidence="12">
    <location>
        <begin position="160"/>
        <end position="587"/>
    </location>
</feature>
<evidence type="ECO:0000256" key="7">
    <source>
        <dbReference type="ARBA" id="ARBA00022825"/>
    </source>
</evidence>
<proteinExistence type="inferred from homology"/>
<evidence type="ECO:0000259" key="14">
    <source>
        <dbReference type="Pfam" id="PF05922"/>
    </source>
</evidence>
<evidence type="ECO:0000256" key="8">
    <source>
        <dbReference type="ARBA" id="ARBA00023180"/>
    </source>
</evidence>
<name>A0ABD2XXD9_9GENT</name>
<dbReference type="InterPro" id="IPR045051">
    <property type="entry name" value="SBT"/>
</dbReference>
<dbReference type="GO" id="GO:0006508">
    <property type="term" value="P:proteolysis"/>
    <property type="evidence" value="ECO:0007669"/>
    <property type="project" value="UniProtKB-KW"/>
</dbReference>
<dbReference type="PROSITE" id="PS51892">
    <property type="entry name" value="SUBTILASE"/>
    <property type="match status" value="1"/>
</dbReference>
<keyword evidence="5 11" id="KW-0732">Signal</keyword>
<dbReference type="GO" id="GO:0005576">
    <property type="term" value="C:extracellular region"/>
    <property type="evidence" value="ECO:0007669"/>
    <property type="project" value="UniProtKB-SubCell"/>
</dbReference>
<dbReference type="Gene3D" id="3.30.70.80">
    <property type="entry name" value="Peptidase S8 propeptide/proteinase inhibitor I9"/>
    <property type="match status" value="1"/>
</dbReference>
<feature type="chain" id="PRO_5044880259" evidence="11">
    <location>
        <begin position="33"/>
        <end position="765"/>
    </location>
</feature>
<comment type="caution">
    <text evidence="16">The sequence shown here is derived from an EMBL/GenBank/DDBJ whole genome shotgun (WGS) entry which is preliminary data.</text>
</comment>
<dbReference type="Gene3D" id="3.50.30.30">
    <property type="match status" value="1"/>
</dbReference>
<evidence type="ECO:0000313" key="16">
    <source>
        <dbReference type="EMBL" id="KAL3499441.1"/>
    </source>
</evidence>
<keyword evidence="4 10" id="KW-0645">Protease</keyword>
<evidence type="ECO:0000256" key="10">
    <source>
        <dbReference type="PROSITE-ProRule" id="PRU01240"/>
    </source>
</evidence>
<dbReference type="SUPFAM" id="SSF52743">
    <property type="entry name" value="Subtilisin-like"/>
    <property type="match status" value="1"/>
</dbReference>
<dbReference type="EMBL" id="JBJUIK010000016">
    <property type="protein sequence ID" value="KAL3499441.1"/>
    <property type="molecule type" value="Genomic_DNA"/>
</dbReference>
<dbReference type="Proteomes" id="UP001630127">
    <property type="component" value="Unassembled WGS sequence"/>
</dbReference>
<evidence type="ECO:0000256" key="1">
    <source>
        <dbReference type="ARBA" id="ARBA00004613"/>
    </source>
</evidence>
<dbReference type="PANTHER" id="PTHR10795">
    <property type="entry name" value="PROPROTEIN CONVERTASE SUBTILISIN/KEXIN"/>
    <property type="match status" value="1"/>
</dbReference>
<dbReference type="GO" id="GO:0004252">
    <property type="term" value="F:serine-type endopeptidase activity"/>
    <property type="evidence" value="ECO:0007669"/>
    <property type="project" value="UniProtKB-UniRule"/>
</dbReference>
<evidence type="ECO:0000313" key="17">
    <source>
        <dbReference type="Proteomes" id="UP001630127"/>
    </source>
</evidence>
<evidence type="ECO:0000256" key="5">
    <source>
        <dbReference type="ARBA" id="ARBA00022729"/>
    </source>
</evidence>
<dbReference type="Pfam" id="PF05922">
    <property type="entry name" value="Inhibitor_I9"/>
    <property type="match status" value="1"/>
</dbReference>
<sequence>MEGKTYRHLPNMACFLVFSLIFLVSFSPAVSAEEVEAVPLETVSASNTFSQKRLETYIVYLSLPVGVSSANLDDLESWYLSFLPKTTTGLNDASRLVYSYRHVATGFAARLSPEEVKEMEKTEGFVYARPQRILALHTTHSPIFLGLHENFGFWPGSNYGKGVIVGVLDTGITPGHPSFNDEGLPPPPAKWKGKCELNGTACNNKLIGARNFVSSVPGQPLDVEGHGTHTASTAAGNFVQHANVFGNANGTAVGMAPHAHLAIYKVCSENGCADSDMLAAMDTAVEEGVDVLSLSIGGGSVPFFDDGIAIGAFGAIQKGVFVSCSAANSGPVSASLSNEAPWILTVGASTIDRSIRATALLGNNEEFDGETLFQPKDFPTTLLPLVYAGVNGDQNAALCAPGSLNNTYFKGKVVLCERGGQIARIDKGQTVKDAGGAAMILMNEEIDGYSTLADAHVLTATHVSFSDGQAIKAYINSTSTPVATILFKGTVIGGQDAPAVTSFSSRGPSLSSPGILKPDIIGPGVSILAAWPISVENNTNTKSTFNVISGTSMSCPHLSGIAALLRSAHPDWSPAAIKSAIMTTANLLNVNNGPILDERMLPADVFATGAGHVNPSRATDPGLIYDIQPGDYIPYLCGLGYTDKQIEIIVNHPVTCATVSSIPEAQLNYPSFSIQLGSASKMYTRTVTDVGKASSTYYIDIGLIPGVDVYVQPAMLNFTAGHRQLTYQISFGRSDKSINNTYVQGAIAWVSKEHIVRSPIVIELI</sequence>
<keyword evidence="17" id="KW-1185">Reference proteome</keyword>
<dbReference type="InterPro" id="IPR037045">
    <property type="entry name" value="S8pro/Inhibitor_I9_sf"/>
</dbReference>
<protein>
    <submittedName>
        <fullName evidence="16">Uncharacterized protein</fullName>
    </submittedName>
</protein>
<feature type="domain" description="PA" evidence="13">
    <location>
        <begin position="384"/>
        <end position="471"/>
    </location>
</feature>
<dbReference type="InterPro" id="IPR036852">
    <property type="entry name" value="Peptidase_S8/S53_dom_sf"/>
</dbReference>
<evidence type="ECO:0000256" key="4">
    <source>
        <dbReference type="ARBA" id="ARBA00022670"/>
    </source>
</evidence>
<dbReference type="CDD" id="cd02120">
    <property type="entry name" value="PA_subtilisin_like"/>
    <property type="match status" value="1"/>
</dbReference>
<organism evidence="16 17">
    <name type="scientific">Cinchona calisaya</name>
    <dbReference type="NCBI Taxonomy" id="153742"/>
    <lineage>
        <taxon>Eukaryota</taxon>
        <taxon>Viridiplantae</taxon>
        <taxon>Streptophyta</taxon>
        <taxon>Embryophyta</taxon>
        <taxon>Tracheophyta</taxon>
        <taxon>Spermatophyta</taxon>
        <taxon>Magnoliopsida</taxon>
        <taxon>eudicotyledons</taxon>
        <taxon>Gunneridae</taxon>
        <taxon>Pentapetalae</taxon>
        <taxon>asterids</taxon>
        <taxon>lamiids</taxon>
        <taxon>Gentianales</taxon>
        <taxon>Rubiaceae</taxon>
        <taxon>Cinchonoideae</taxon>
        <taxon>Cinchoneae</taxon>
        <taxon>Cinchona</taxon>
    </lineage>
</organism>
<evidence type="ECO:0000256" key="2">
    <source>
        <dbReference type="ARBA" id="ARBA00011073"/>
    </source>
</evidence>
<evidence type="ECO:0000259" key="12">
    <source>
        <dbReference type="Pfam" id="PF00082"/>
    </source>
</evidence>
<dbReference type="InterPro" id="IPR041469">
    <property type="entry name" value="Subtilisin-like_FN3"/>
</dbReference>
<feature type="domain" description="Subtilisin-like protease fibronectin type-III" evidence="15">
    <location>
        <begin position="666"/>
        <end position="762"/>
    </location>
</feature>
<feature type="active site" description="Charge relay system" evidence="9 10">
    <location>
        <position position="552"/>
    </location>
</feature>
<evidence type="ECO:0000259" key="13">
    <source>
        <dbReference type="Pfam" id="PF02225"/>
    </source>
</evidence>
<dbReference type="Pfam" id="PF02225">
    <property type="entry name" value="PA"/>
    <property type="match status" value="1"/>
</dbReference>
<dbReference type="Pfam" id="PF00082">
    <property type="entry name" value="Peptidase_S8"/>
    <property type="match status" value="1"/>
</dbReference>
<evidence type="ECO:0000256" key="9">
    <source>
        <dbReference type="PIRSR" id="PIRSR615500-1"/>
    </source>
</evidence>
<reference evidence="16 17" key="1">
    <citation type="submission" date="2024-11" db="EMBL/GenBank/DDBJ databases">
        <title>A near-complete genome assembly of Cinchona calisaya.</title>
        <authorList>
            <person name="Lian D.C."/>
            <person name="Zhao X.W."/>
            <person name="Wei L."/>
        </authorList>
    </citation>
    <scope>NUCLEOTIDE SEQUENCE [LARGE SCALE GENOMIC DNA]</scope>
    <source>
        <tissue evidence="16">Nenye</tissue>
    </source>
</reference>
<evidence type="ECO:0000256" key="6">
    <source>
        <dbReference type="ARBA" id="ARBA00022801"/>
    </source>
</evidence>
<keyword evidence="3" id="KW-0964">Secreted</keyword>
<dbReference type="CDD" id="cd04852">
    <property type="entry name" value="Peptidases_S8_3"/>
    <property type="match status" value="1"/>
</dbReference>
<comment type="similarity">
    <text evidence="2 10">Belongs to the peptidase S8 family.</text>
</comment>
<keyword evidence="7 10" id="KW-0720">Serine protease</keyword>
<accession>A0ABD2XXD9</accession>
<dbReference type="InterPro" id="IPR000209">
    <property type="entry name" value="Peptidase_S8/S53_dom"/>
</dbReference>
<dbReference type="InterPro" id="IPR015500">
    <property type="entry name" value="Peptidase_S8_subtilisin-rel"/>
</dbReference>
<dbReference type="Gene3D" id="3.40.50.200">
    <property type="entry name" value="Peptidase S8/S53 domain"/>
    <property type="match status" value="1"/>
</dbReference>
<evidence type="ECO:0000256" key="11">
    <source>
        <dbReference type="SAM" id="SignalP"/>
    </source>
</evidence>
<dbReference type="FunFam" id="3.50.30.30:FF:000005">
    <property type="entry name" value="subtilisin-like protease SBT1.5"/>
    <property type="match status" value="1"/>
</dbReference>
<gene>
    <name evidence="16" type="ORF">ACH5RR_038534</name>
</gene>
<feature type="active site" description="Charge relay system" evidence="9 10">
    <location>
        <position position="169"/>
    </location>
</feature>
<dbReference type="InterPro" id="IPR023827">
    <property type="entry name" value="Peptidase_S8_Asp-AS"/>
</dbReference>
<feature type="active site" description="Charge relay system" evidence="9 10">
    <location>
        <position position="226"/>
    </location>
</feature>
<dbReference type="Pfam" id="PF17766">
    <property type="entry name" value="fn3_6"/>
    <property type="match status" value="1"/>
</dbReference>
<dbReference type="InterPro" id="IPR034197">
    <property type="entry name" value="Peptidases_S8_3"/>
</dbReference>
<evidence type="ECO:0000259" key="15">
    <source>
        <dbReference type="Pfam" id="PF17766"/>
    </source>
</evidence>
<feature type="domain" description="Inhibitor I9" evidence="14">
    <location>
        <begin position="56"/>
        <end position="137"/>
    </location>
</feature>
<keyword evidence="8" id="KW-0325">Glycoprotein</keyword>
<dbReference type="PRINTS" id="PR00723">
    <property type="entry name" value="SUBTILISIN"/>
</dbReference>
<dbReference type="PROSITE" id="PS00136">
    <property type="entry name" value="SUBTILASE_ASP"/>
    <property type="match status" value="1"/>
</dbReference>
<evidence type="ECO:0000256" key="3">
    <source>
        <dbReference type="ARBA" id="ARBA00022525"/>
    </source>
</evidence>
<dbReference type="Gene3D" id="2.60.40.2310">
    <property type="match status" value="1"/>
</dbReference>
<dbReference type="InterPro" id="IPR003137">
    <property type="entry name" value="PA_domain"/>
</dbReference>